<dbReference type="EMBL" id="AP021858">
    <property type="protein sequence ID" value="BBO22656.1"/>
    <property type="molecule type" value="Genomic_DNA"/>
</dbReference>
<dbReference type="Proteomes" id="UP000662873">
    <property type="component" value="Chromosome"/>
</dbReference>
<proteinExistence type="predicted"/>
<dbReference type="KEGG" id="npy:NPRO_02510"/>
<protein>
    <recommendedName>
        <fullName evidence="3">DUF1579 domain-containing protein</fullName>
    </recommendedName>
</protein>
<name>A0A809S2F3_9BACT</name>
<evidence type="ECO:0000313" key="2">
    <source>
        <dbReference type="Proteomes" id="UP000662873"/>
    </source>
</evidence>
<gene>
    <name evidence="1" type="ORF">NPRO_02510</name>
</gene>
<evidence type="ECO:0008006" key="3">
    <source>
        <dbReference type="Google" id="ProtNLM"/>
    </source>
</evidence>
<evidence type="ECO:0000313" key="1">
    <source>
        <dbReference type="EMBL" id="BBO22656.1"/>
    </source>
</evidence>
<sequence>MGSWLVFIVVGAMGFQVSQGKPEGIKALEFLLGHWTSQERVTPPSGEPFEFTLQGENKWILGGAALQIDESFEPAGQPRQHNHIVVLFDARGKNYRMYWFTQNRSQPIDFEGQWQGEKLVFQTLEGSPGTPLRITYEPKSAGAYDATLEVKVGEEFRVRTLAHYTKKS</sequence>
<accession>A0A809S2F3</accession>
<reference evidence="1" key="1">
    <citation type="journal article" name="DNA Res.">
        <title>The physiological potential of anammox bacteria as revealed by their core genome structure.</title>
        <authorList>
            <person name="Okubo T."/>
            <person name="Toyoda A."/>
            <person name="Fukuhara K."/>
            <person name="Uchiyama I."/>
            <person name="Harigaya Y."/>
            <person name="Kuroiwa M."/>
            <person name="Suzuki T."/>
            <person name="Murakami Y."/>
            <person name="Suwa Y."/>
            <person name="Takami H."/>
        </authorList>
    </citation>
    <scope>NUCLEOTIDE SEQUENCE</scope>
    <source>
        <strain evidence="1">317325-2</strain>
    </source>
</reference>
<organism evidence="1 2">
    <name type="scientific">Candidatus Nitrosymbiomonas proteolyticus</name>
    <dbReference type="NCBI Taxonomy" id="2608984"/>
    <lineage>
        <taxon>Bacteria</taxon>
        <taxon>Bacillati</taxon>
        <taxon>Armatimonadota</taxon>
        <taxon>Armatimonadota incertae sedis</taxon>
        <taxon>Candidatus Nitrosymbiomonas</taxon>
    </lineage>
</organism>
<dbReference type="AlphaFoldDB" id="A0A809S2F3"/>